<dbReference type="Gene3D" id="3.40.50.10490">
    <property type="entry name" value="Glucose-6-phosphate isomerase like protein, domain 1"/>
    <property type="match status" value="2"/>
</dbReference>
<dbReference type="InterPro" id="IPR019490">
    <property type="entry name" value="Glu6P/Mann6P_isomerase_C"/>
</dbReference>
<gene>
    <name evidence="4" type="ORF">CBW65_12435</name>
</gene>
<dbReference type="Proteomes" id="UP000195437">
    <property type="component" value="Chromosome"/>
</dbReference>
<keyword evidence="2 4" id="KW-0413">Isomerase</keyword>
<reference evidence="5" key="1">
    <citation type="submission" date="2017-05" db="EMBL/GenBank/DDBJ databases">
        <authorList>
            <person name="Sung H."/>
        </authorList>
    </citation>
    <scope>NUCLEOTIDE SEQUENCE [LARGE SCALE GENOMIC DNA]</scope>
    <source>
        <strain evidence="5">AR23208</strain>
    </source>
</reference>
<accession>A0A1Y0IWP1</accession>
<evidence type="ECO:0000313" key="4">
    <source>
        <dbReference type="EMBL" id="ARU63885.1"/>
    </source>
</evidence>
<name>A0A1Y0IWP1_9BACL</name>
<dbReference type="AlphaFoldDB" id="A0A1Y0IWP1"/>
<dbReference type="SUPFAM" id="SSF53697">
    <property type="entry name" value="SIS domain"/>
    <property type="match status" value="1"/>
</dbReference>
<organism evidence="4 5">
    <name type="scientific">Tumebacillus avium</name>
    <dbReference type="NCBI Taxonomy" id="1903704"/>
    <lineage>
        <taxon>Bacteria</taxon>
        <taxon>Bacillati</taxon>
        <taxon>Bacillota</taxon>
        <taxon>Bacilli</taxon>
        <taxon>Bacillales</taxon>
        <taxon>Alicyclobacillaceae</taxon>
        <taxon>Tumebacillus</taxon>
    </lineage>
</organism>
<feature type="domain" description="SIS" evidence="3">
    <location>
        <begin position="22"/>
        <end position="164"/>
    </location>
</feature>
<evidence type="ECO:0000259" key="3">
    <source>
        <dbReference type="PROSITE" id="PS51464"/>
    </source>
</evidence>
<dbReference type="NCBIfam" id="NF006423">
    <property type="entry name" value="PRK08674.1-2"/>
    <property type="match status" value="1"/>
</dbReference>
<dbReference type="NCBIfam" id="TIGR02128">
    <property type="entry name" value="G6PI_arch"/>
    <property type="match status" value="1"/>
</dbReference>
<dbReference type="OrthoDB" id="9771734at2"/>
<dbReference type="GO" id="GO:0004347">
    <property type="term" value="F:glucose-6-phosphate isomerase activity"/>
    <property type="evidence" value="ECO:0007669"/>
    <property type="project" value="InterPro"/>
</dbReference>
<dbReference type="InterPro" id="IPR035484">
    <property type="entry name" value="SIS_PGI/PMI_1"/>
</dbReference>
<proteinExistence type="inferred from homology"/>
<dbReference type="CDD" id="cd05017">
    <property type="entry name" value="SIS_PGI_PMI_1"/>
    <property type="match status" value="1"/>
</dbReference>
<comment type="similarity">
    <text evidence="1">Belongs to the PGI/PMI family.</text>
</comment>
<dbReference type="NCBIfam" id="NF006426">
    <property type="entry name" value="PRK08674.1-6"/>
    <property type="match status" value="1"/>
</dbReference>
<keyword evidence="5" id="KW-1185">Reference proteome</keyword>
<protein>
    <submittedName>
        <fullName evidence="4">Bifunctional phosphoglucose/phosphomannose isomerase</fullName>
    </submittedName>
</protein>
<dbReference type="Pfam" id="PF01380">
    <property type="entry name" value="SIS"/>
    <property type="match status" value="1"/>
</dbReference>
<dbReference type="Pfam" id="PF10432">
    <property type="entry name" value="bact-PGI_C"/>
    <property type="match status" value="1"/>
</dbReference>
<dbReference type="EMBL" id="CP021434">
    <property type="protein sequence ID" value="ARU63885.1"/>
    <property type="molecule type" value="Genomic_DNA"/>
</dbReference>
<evidence type="ECO:0000256" key="2">
    <source>
        <dbReference type="ARBA" id="ARBA00023235"/>
    </source>
</evidence>
<dbReference type="InterPro" id="IPR001347">
    <property type="entry name" value="SIS_dom"/>
</dbReference>
<dbReference type="GO" id="GO:1901135">
    <property type="term" value="P:carbohydrate derivative metabolic process"/>
    <property type="evidence" value="ECO:0007669"/>
    <property type="project" value="InterPro"/>
</dbReference>
<dbReference type="GO" id="GO:0005975">
    <property type="term" value="P:carbohydrate metabolic process"/>
    <property type="evidence" value="ECO:0007669"/>
    <property type="project" value="InterPro"/>
</dbReference>
<dbReference type="GO" id="GO:0004476">
    <property type="term" value="F:mannose-6-phosphate isomerase activity"/>
    <property type="evidence" value="ECO:0007669"/>
    <property type="project" value="InterPro"/>
</dbReference>
<evidence type="ECO:0000256" key="1">
    <source>
        <dbReference type="ARBA" id="ARBA00010523"/>
    </source>
</evidence>
<dbReference type="PROSITE" id="PS51464">
    <property type="entry name" value="SIS"/>
    <property type="match status" value="1"/>
</dbReference>
<evidence type="ECO:0000313" key="5">
    <source>
        <dbReference type="Proteomes" id="UP000195437"/>
    </source>
</evidence>
<dbReference type="InterPro" id="IPR046348">
    <property type="entry name" value="SIS_dom_sf"/>
</dbReference>
<dbReference type="CDD" id="cd05637">
    <property type="entry name" value="SIS_PGI_PMI_2"/>
    <property type="match status" value="1"/>
</dbReference>
<dbReference type="KEGG" id="tum:CBW65_12435"/>
<dbReference type="GO" id="GO:0097367">
    <property type="term" value="F:carbohydrate derivative binding"/>
    <property type="evidence" value="ECO:0007669"/>
    <property type="project" value="InterPro"/>
</dbReference>
<sequence>MLGAIYGLPEQMEEAVRLMEHTGAKFDASLVQTIVVTGLGGSAVGGDMLRTYAGDKCPVPILVNRSYTLPSYVGKDTLVIAVSYSGNTEETLSAYADAKARGAQIVAVTSGGILKKQAWEDGHAVITVPGGLQPRAAAGYLFIPQLMLLQQAGLLPEGHAEIEETVRLLREMRKLLAPASPTEQNLAKQTALRLYGKIPLIHGAVGLTEVIAYRWKTQINENAQTPAFAHCYPELNHNEIVGFDVPQELIEKLEIITLTCSRNHPRVQKRIEITAGEVLAAASCGQTELAALGESDLAQMFSLLYLGDYASAYLAALYGLDPTPVEKIEYLKRRLAD</sequence>